<accession>A0ACC2PUP3</accession>
<name>A0ACC2PUP3_9HYME</name>
<dbReference type="Proteomes" id="UP001239111">
    <property type="component" value="Chromosome 1"/>
</dbReference>
<evidence type="ECO:0000313" key="2">
    <source>
        <dbReference type="Proteomes" id="UP001239111"/>
    </source>
</evidence>
<evidence type="ECO:0000313" key="1">
    <source>
        <dbReference type="EMBL" id="KAJ8686838.1"/>
    </source>
</evidence>
<sequence>MIRDNLKALILLPELLPSPNYTKKKENKPTEPKIPSKFKPPKTLPNDNLLHFVNVNDEFLLNEIYSDRKSPFLICCMTNNERRGNFFIKTEGHLIPVGNNAIDAFDVLLKLHYCFNIPFASDLVYFYDFITGCIMHLNEPKGCCVALDSTLKFVSMFSESKFFKEEVISDSEDSVVFDAISNNFDGRRPIELYCSTCFFTIQGLNPTKLKMCPNCSNPLQYQCSKCSEIFISLNLCEQHQDNLCCNVNNAPSKLEDRKDADNRENTHLQKNRCLPNHNQITNDSTSFAKTMQTSGCALFSCEDCDFKTMDRRELSIHARQEHELTCPQCNRSFKQNYLKIHMQICDPAPLIKCSYCDVTAKTLDHLKAHERSVHYKRAMHRHKSGYQRQKIPKLHCAHCNYKCAMKSLLVTHMLGCHPSLFVRYA</sequence>
<organism evidence="1 2">
    <name type="scientific">Eretmocerus hayati</name>
    <dbReference type="NCBI Taxonomy" id="131215"/>
    <lineage>
        <taxon>Eukaryota</taxon>
        <taxon>Metazoa</taxon>
        <taxon>Ecdysozoa</taxon>
        <taxon>Arthropoda</taxon>
        <taxon>Hexapoda</taxon>
        <taxon>Insecta</taxon>
        <taxon>Pterygota</taxon>
        <taxon>Neoptera</taxon>
        <taxon>Endopterygota</taxon>
        <taxon>Hymenoptera</taxon>
        <taxon>Apocrita</taxon>
        <taxon>Proctotrupomorpha</taxon>
        <taxon>Chalcidoidea</taxon>
        <taxon>Aphelinidae</taxon>
        <taxon>Aphelininae</taxon>
        <taxon>Eretmocerus</taxon>
    </lineage>
</organism>
<comment type="caution">
    <text evidence="1">The sequence shown here is derived from an EMBL/GenBank/DDBJ whole genome shotgun (WGS) entry which is preliminary data.</text>
</comment>
<gene>
    <name evidence="1" type="ORF">QAD02_022632</name>
</gene>
<keyword evidence="2" id="KW-1185">Reference proteome</keyword>
<proteinExistence type="predicted"/>
<protein>
    <submittedName>
        <fullName evidence="1">Uncharacterized protein</fullName>
    </submittedName>
</protein>
<dbReference type="EMBL" id="CM056741">
    <property type="protein sequence ID" value="KAJ8686838.1"/>
    <property type="molecule type" value="Genomic_DNA"/>
</dbReference>
<reference evidence="1" key="1">
    <citation type="submission" date="2023-04" db="EMBL/GenBank/DDBJ databases">
        <title>A chromosome-level genome assembly of the parasitoid wasp Eretmocerus hayati.</title>
        <authorList>
            <person name="Zhong Y."/>
            <person name="Liu S."/>
            <person name="Liu Y."/>
        </authorList>
    </citation>
    <scope>NUCLEOTIDE SEQUENCE</scope>
    <source>
        <strain evidence="1">ZJU_SS_LIU_2023</strain>
    </source>
</reference>